<reference evidence="2" key="1">
    <citation type="journal article" date="2014" name="Genome Announc.">
        <title>Draft Genome Sequence of Clostridium straminisolvens Strain JCM 21531T, Isolated from a Cellulose-Degrading Bacterial Community.</title>
        <authorList>
            <person name="Yuki M."/>
            <person name="Oshima K."/>
            <person name="Suda W."/>
            <person name="Sakamoto M."/>
            <person name="Kitamura K."/>
            <person name="Iida T."/>
            <person name="Hattori M."/>
            <person name="Ohkuma M."/>
        </authorList>
    </citation>
    <scope>NUCLEOTIDE SEQUENCE [LARGE SCALE GENOMIC DNA]</scope>
    <source>
        <strain evidence="2">JCM 21531</strain>
    </source>
</reference>
<keyword evidence="3" id="KW-1185">Reference proteome</keyword>
<proteinExistence type="predicted"/>
<keyword evidence="1" id="KW-0472">Membrane</keyword>
<dbReference type="STRING" id="1294263.JCM21531_816"/>
<comment type="caution">
    <text evidence="2">The sequence shown here is derived from an EMBL/GenBank/DDBJ whole genome shotgun (WGS) entry which is preliminary data.</text>
</comment>
<feature type="transmembrane region" description="Helical" evidence="1">
    <location>
        <begin position="20"/>
        <end position="37"/>
    </location>
</feature>
<dbReference type="AlphaFoldDB" id="W4V2N4"/>
<keyword evidence="1" id="KW-1133">Transmembrane helix</keyword>
<evidence type="ECO:0000313" key="3">
    <source>
        <dbReference type="Proteomes" id="UP000019109"/>
    </source>
</evidence>
<dbReference type="EMBL" id="BAVR01000007">
    <property type="protein sequence ID" value="GAE87446.1"/>
    <property type="molecule type" value="Genomic_DNA"/>
</dbReference>
<name>W4V2N4_9FIRM</name>
<sequence>MGFLIKVRKLYLRIPPKMRIIVLVLGIAILAAAGIGIKNQVMSRGSEGGNDYLTGDGNKVIDNNDNADGTRNTDEAIPKEVIVVIDRVMGEKIWEPIMELFMKRI</sequence>
<accession>W4V2N4</accession>
<evidence type="ECO:0000313" key="2">
    <source>
        <dbReference type="EMBL" id="GAE87446.1"/>
    </source>
</evidence>
<dbReference type="Proteomes" id="UP000019109">
    <property type="component" value="Unassembled WGS sequence"/>
</dbReference>
<gene>
    <name evidence="2" type="ORF">JCM21531_816</name>
</gene>
<protein>
    <submittedName>
        <fullName evidence="2">N-acetylmuramoyl-L-alanine amidase</fullName>
    </submittedName>
</protein>
<organism evidence="2 3">
    <name type="scientific">Acetivibrio straminisolvens JCM 21531</name>
    <dbReference type="NCBI Taxonomy" id="1294263"/>
    <lineage>
        <taxon>Bacteria</taxon>
        <taxon>Bacillati</taxon>
        <taxon>Bacillota</taxon>
        <taxon>Clostridia</taxon>
        <taxon>Eubacteriales</taxon>
        <taxon>Oscillospiraceae</taxon>
        <taxon>Acetivibrio</taxon>
    </lineage>
</organism>
<evidence type="ECO:0000256" key="1">
    <source>
        <dbReference type="SAM" id="Phobius"/>
    </source>
</evidence>
<keyword evidence="1" id="KW-0812">Transmembrane</keyword>